<dbReference type="InterPro" id="IPR011528">
    <property type="entry name" value="NERD"/>
</dbReference>
<reference evidence="2 3" key="1">
    <citation type="submission" date="2021-01" db="EMBL/GenBank/DDBJ databases">
        <title>Genomic Encyclopedia of Type Strains, Phase IV (KMG-IV): sequencing the most valuable type-strain genomes for metagenomic binning, comparative biology and taxonomic classification.</title>
        <authorList>
            <person name="Goeker M."/>
        </authorList>
    </citation>
    <scope>NUCLEOTIDE SEQUENCE [LARGE SCALE GENOMIC DNA]</scope>
    <source>
        <strain evidence="2 3">DSM 25879</strain>
    </source>
</reference>
<accession>A0ABS2P056</accession>
<dbReference type="EMBL" id="JAFBED010000003">
    <property type="protein sequence ID" value="MBM7619805.1"/>
    <property type="molecule type" value="Genomic_DNA"/>
</dbReference>
<dbReference type="RefSeq" id="WP_204415055.1">
    <property type="nucleotide sequence ID" value="NZ_JAFBED010000003.1"/>
</dbReference>
<gene>
    <name evidence="2" type="ORF">JOC95_001657</name>
</gene>
<comment type="caution">
    <text evidence="2">The sequence shown here is derived from an EMBL/GenBank/DDBJ whole genome shotgun (WGS) entry which is preliminary data.</text>
</comment>
<dbReference type="PROSITE" id="PS50965">
    <property type="entry name" value="NERD"/>
    <property type="match status" value="1"/>
</dbReference>
<sequence length="309" mass="35785">MLIKQRSEPLELTILKTLNARSLLNATDSVHFHNLDKGYRGEIMFDEYMKEVSNENNLILNDLLLEYKNTIFQIDSLFQFSNSLHLFEVKNFEGDFIIDDEKWYSIGIMRKEIKNPLLQLKRTESLLRQLLQELGSPFPIEAHLVFINPNFHLYKAPADQPIIYPSQLSRFREKLKSRSAVLKASNRKLAKQLLSLHMEDNPYARVPKYRYDGLEKGIVCPGCQGFYGAGSFKMPHLICNGCGMVEPYETAVLRSVAEIRMLFPGVKITTNLVFEWCGVFKSKKTIWKILAKNFKRVNQGKVSYYIDSN</sequence>
<proteinExistence type="predicted"/>
<evidence type="ECO:0000313" key="2">
    <source>
        <dbReference type="EMBL" id="MBM7619805.1"/>
    </source>
</evidence>
<dbReference type="Pfam" id="PF08378">
    <property type="entry name" value="NERD"/>
    <property type="match status" value="1"/>
</dbReference>
<organism evidence="2 3">
    <name type="scientific">Sutcliffiella tianshenii</name>
    <dbReference type="NCBI Taxonomy" id="1463404"/>
    <lineage>
        <taxon>Bacteria</taxon>
        <taxon>Bacillati</taxon>
        <taxon>Bacillota</taxon>
        <taxon>Bacilli</taxon>
        <taxon>Bacillales</taxon>
        <taxon>Bacillaceae</taxon>
        <taxon>Sutcliffiella</taxon>
    </lineage>
</organism>
<protein>
    <recommendedName>
        <fullName evidence="1">NERD domain-containing protein</fullName>
    </recommendedName>
</protein>
<keyword evidence="3" id="KW-1185">Reference proteome</keyword>
<evidence type="ECO:0000259" key="1">
    <source>
        <dbReference type="PROSITE" id="PS50965"/>
    </source>
</evidence>
<feature type="domain" description="NERD" evidence="1">
    <location>
        <begin position="37"/>
        <end position="150"/>
    </location>
</feature>
<evidence type="ECO:0000313" key="3">
    <source>
        <dbReference type="Proteomes" id="UP000737402"/>
    </source>
</evidence>
<name>A0ABS2P056_9BACI</name>
<dbReference type="Proteomes" id="UP000737402">
    <property type="component" value="Unassembled WGS sequence"/>
</dbReference>